<sequence>MKERWRRGKIVGKWKQERMEFFKDREVDDEGEEVSEYERLEERDRIRQRRERWERINDSRYNRWYKEIKEQEIPEYLKKGWSEERWRRVSGIG</sequence>
<dbReference type="EMBL" id="LBMM01020965">
    <property type="protein sequence ID" value="KMQ83170.1"/>
    <property type="molecule type" value="Genomic_DNA"/>
</dbReference>
<reference evidence="1 2" key="1">
    <citation type="submission" date="2015-04" db="EMBL/GenBank/DDBJ databases">
        <title>Lasius niger genome sequencing.</title>
        <authorList>
            <person name="Konorov E.A."/>
            <person name="Nikitin M.A."/>
            <person name="Kirill M.V."/>
            <person name="Chang P."/>
        </authorList>
    </citation>
    <scope>NUCLEOTIDE SEQUENCE [LARGE SCALE GENOMIC DNA]</scope>
    <source>
        <tissue evidence="1">Whole</tissue>
    </source>
</reference>
<evidence type="ECO:0000313" key="2">
    <source>
        <dbReference type="Proteomes" id="UP000036403"/>
    </source>
</evidence>
<accession>A0A0J7MRN0</accession>
<name>A0A0J7MRN0_LASNI</name>
<protein>
    <submittedName>
        <fullName evidence="1">Uncharacterized protein</fullName>
    </submittedName>
</protein>
<gene>
    <name evidence="1" type="ORF">RF55_20734</name>
</gene>
<proteinExistence type="predicted"/>
<dbReference type="Proteomes" id="UP000036403">
    <property type="component" value="Unassembled WGS sequence"/>
</dbReference>
<dbReference type="PaxDb" id="67767-A0A0J7MRN0"/>
<dbReference type="AlphaFoldDB" id="A0A0J7MRN0"/>
<comment type="caution">
    <text evidence="1">The sequence shown here is derived from an EMBL/GenBank/DDBJ whole genome shotgun (WGS) entry which is preliminary data.</text>
</comment>
<keyword evidence="2" id="KW-1185">Reference proteome</keyword>
<organism evidence="1 2">
    <name type="scientific">Lasius niger</name>
    <name type="common">Black garden ant</name>
    <dbReference type="NCBI Taxonomy" id="67767"/>
    <lineage>
        <taxon>Eukaryota</taxon>
        <taxon>Metazoa</taxon>
        <taxon>Ecdysozoa</taxon>
        <taxon>Arthropoda</taxon>
        <taxon>Hexapoda</taxon>
        <taxon>Insecta</taxon>
        <taxon>Pterygota</taxon>
        <taxon>Neoptera</taxon>
        <taxon>Endopterygota</taxon>
        <taxon>Hymenoptera</taxon>
        <taxon>Apocrita</taxon>
        <taxon>Aculeata</taxon>
        <taxon>Formicoidea</taxon>
        <taxon>Formicidae</taxon>
        <taxon>Formicinae</taxon>
        <taxon>Lasius</taxon>
        <taxon>Lasius</taxon>
    </lineage>
</organism>
<evidence type="ECO:0000313" key="1">
    <source>
        <dbReference type="EMBL" id="KMQ83170.1"/>
    </source>
</evidence>